<accession>A0ABU5DJX2</accession>
<sequence>MLDLNDFRFFVEVAERGGLSAAARALDKPVSTISYRIQQLEKELGLTLFARTSRHITLTENGTEFYGHAVATLARANEAELAMRSRSTEPTGTVRFTVAIATAQFAMPEMISSFLAKYPKVELVQHAGDSNVDIVADRLDFAIRAYSGALPDSTMVQRALAKAPWHLFASPGYLEAHGVPAAPEDLAGCATLFMKRDGVSPSWSLTHETDSANTVQVSLRPRITGSCMVTLKRAAEAGTGIVALPAYVCRDEVAAGRLRRVLPEWIAADATITALMPTRRGMSAATRAFIDHIAEAFPHAVRVS</sequence>
<organism evidence="6 7">
    <name type="scientific">Roseateles agri</name>
    <dbReference type="NCBI Taxonomy" id="3098619"/>
    <lineage>
        <taxon>Bacteria</taxon>
        <taxon>Pseudomonadati</taxon>
        <taxon>Pseudomonadota</taxon>
        <taxon>Betaproteobacteria</taxon>
        <taxon>Burkholderiales</taxon>
        <taxon>Sphaerotilaceae</taxon>
        <taxon>Roseateles</taxon>
    </lineage>
</organism>
<comment type="caution">
    <text evidence="6">The sequence shown here is derived from an EMBL/GenBank/DDBJ whole genome shotgun (WGS) entry which is preliminary data.</text>
</comment>
<dbReference type="RefSeq" id="WP_320424544.1">
    <property type="nucleotide sequence ID" value="NZ_JAXCLA010000006.1"/>
</dbReference>
<dbReference type="InterPro" id="IPR036390">
    <property type="entry name" value="WH_DNA-bd_sf"/>
</dbReference>
<reference evidence="6 7" key="1">
    <citation type="submission" date="2023-11" db="EMBL/GenBank/DDBJ databases">
        <title>Paucibacter sp. nov., isolated from fresh soil in Korea.</title>
        <authorList>
            <person name="Le N.T.T."/>
        </authorList>
    </citation>
    <scope>NUCLEOTIDE SEQUENCE [LARGE SCALE GENOMIC DNA]</scope>
    <source>
        <strain evidence="6 7">R3-3</strain>
    </source>
</reference>
<dbReference type="SUPFAM" id="SSF53850">
    <property type="entry name" value="Periplasmic binding protein-like II"/>
    <property type="match status" value="1"/>
</dbReference>
<dbReference type="Pfam" id="PF03466">
    <property type="entry name" value="LysR_substrate"/>
    <property type="match status" value="1"/>
</dbReference>
<keyword evidence="3" id="KW-0238">DNA-binding</keyword>
<dbReference type="SUPFAM" id="SSF46785">
    <property type="entry name" value="Winged helix' DNA-binding domain"/>
    <property type="match status" value="1"/>
</dbReference>
<keyword evidence="7" id="KW-1185">Reference proteome</keyword>
<dbReference type="Gene3D" id="1.10.10.10">
    <property type="entry name" value="Winged helix-like DNA-binding domain superfamily/Winged helix DNA-binding domain"/>
    <property type="match status" value="1"/>
</dbReference>
<dbReference type="InterPro" id="IPR058163">
    <property type="entry name" value="LysR-type_TF_proteobact-type"/>
</dbReference>
<proteinExistence type="inferred from homology"/>
<protein>
    <submittedName>
        <fullName evidence="6">LysR substrate-binding domain-containing protein</fullName>
    </submittedName>
</protein>
<comment type="similarity">
    <text evidence="1">Belongs to the LysR transcriptional regulatory family.</text>
</comment>
<dbReference type="InterPro" id="IPR000847">
    <property type="entry name" value="LysR_HTH_N"/>
</dbReference>
<keyword evidence="2" id="KW-0805">Transcription regulation</keyword>
<feature type="domain" description="HTH lysR-type" evidence="5">
    <location>
        <begin position="2"/>
        <end position="59"/>
    </location>
</feature>
<dbReference type="PANTHER" id="PTHR30537">
    <property type="entry name" value="HTH-TYPE TRANSCRIPTIONAL REGULATOR"/>
    <property type="match status" value="1"/>
</dbReference>
<dbReference type="EMBL" id="JAXCLA010000006">
    <property type="protein sequence ID" value="MDY0746600.1"/>
    <property type="molecule type" value="Genomic_DNA"/>
</dbReference>
<evidence type="ECO:0000256" key="4">
    <source>
        <dbReference type="ARBA" id="ARBA00023163"/>
    </source>
</evidence>
<keyword evidence="4" id="KW-0804">Transcription</keyword>
<evidence type="ECO:0000313" key="7">
    <source>
        <dbReference type="Proteomes" id="UP001285263"/>
    </source>
</evidence>
<dbReference type="CDD" id="cd08422">
    <property type="entry name" value="PBP2_CrgA_like"/>
    <property type="match status" value="1"/>
</dbReference>
<evidence type="ECO:0000313" key="6">
    <source>
        <dbReference type="EMBL" id="MDY0746600.1"/>
    </source>
</evidence>
<dbReference type="Gene3D" id="3.40.190.290">
    <property type="match status" value="1"/>
</dbReference>
<evidence type="ECO:0000256" key="2">
    <source>
        <dbReference type="ARBA" id="ARBA00023015"/>
    </source>
</evidence>
<evidence type="ECO:0000259" key="5">
    <source>
        <dbReference type="PROSITE" id="PS50931"/>
    </source>
</evidence>
<dbReference type="PROSITE" id="PS50931">
    <property type="entry name" value="HTH_LYSR"/>
    <property type="match status" value="1"/>
</dbReference>
<dbReference type="Proteomes" id="UP001285263">
    <property type="component" value="Unassembled WGS sequence"/>
</dbReference>
<dbReference type="Pfam" id="PF00126">
    <property type="entry name" value="HTH_1"/>
    <property type="match status" value="1"/>
</dbReference>
<evidence type="ECO:0000256" key="3">
    <source>
        <dbReference type="ARBA" id="ARBA00023125"/>
    </source>
</evidence>
<name>A0ABU5DJX2_9BURK</name>
<evidence type="ECO:0000256" key="1">
    <source>
        <dbReference type="ARBA" id="ARBA00009437"/>
    </source>
</evidence>
<dbReference type="InterPro" id="IPR005119">
    <property type="entry name" value="LysR_subst-bd"/>
</dbReference>
<dbReference type="PANTHER" id="PTHR30537:SF31">
    <property type="entry name" value="TRANSCRIPTIONAL REGULATOR, LYSR FAMILY"/>
    <property type="match status" value="1"/>
</dbReference>
<gene>
    <name evidence="6" type="ORF">SNE35_18955</name>
</gene>
<dbReference type="InterPro" id="IPR036388">
    <property type="entry name" value="WH-like_DNA-bd_sf"/>
</dbReference>